<dbReference type="RefSeq" id="WP_120331838.1">
    <property type="nucleotide sequence ID" value="NZ_RAQQ01000032.1"/>
</dbReference>
<reference evidence="5 6" key="1">
    <citation type="journal article" date="2018" name="Int. J. Syst. Evol. Microbiol.">
        <title>Micromonospora globbae sp. nov., an endophytic actinomycete isolated from roots of Globba winitii C. H. Wright.</title>
        <authorList>
            <person name="Kuncharoen N."/>
            <person name="Pittayakhajonwut P."/>
            <person name="Tanasupawat S."/>
        </authorList>
    </citation>
    <scope>NUCLEOTIDE SEQUENCE [LARGE SCALE GENOMIC DNA]</scope>
    <source>
        <strain evidence="5 6">WPS1-2</strain>
    </source>
</reference>
<dbReference type="PANTHER" id="PTHR39515">
    <property type="entry name" value="CONSERVED PROTEIN"/>
    <property type="match status" value="1"/>
</dbReference>
<gene>
    <name evidence="5" type="ORF">D7I43_29395</name>
</gene>
<dbReference type="InterPro" id="IPR000835">
    <property type="entry name" value="HTH_MarR-typ"/>
</dbReference>
<feature type="domain" description="HTH marR-type" evidence="4">
    <location>
        <begin position="6"/>
        <end position="141"/>
    </location>
</feature>
<evidence type="ECO:0000256" key="1">
    <source>
        <dbReference type="ARBA" id="ARBA00023015"/>
    </source>
</evidence>
<keyword evidence="2" id="KW-0238">DNA-binding</keyword>
<dbReference type="InterPro" id="IPR036388">
    <property type="entry name" value="WH-like_DNA-bd_sf"/>
</dbReference>
<dbReference type="InterPro" id="IPR023187">
    <property type="entry name" value="Tscrpt_reg_MarR-type_CS"/>
</dbReference>
<dbReference type="PROSITE" id="PS01117">
    <property type="entry name" value="HTH_MARR_1"/>
    <property type="match status" value="1"/>
</dbReference>
<dbReference type="GO" id="GO:0003677">
    <property type="term" value="F:DNA binding"/>
    <property type="evidence" value="ECO:0007669"/>
    <property type="project" value="UniProtKB-KW"/>
</dbReference>
<comment type="caution">
    <text evidence="5">The sequence shown here is derived from an EMBL/GenBank/DDBJ whole genome shotgun (WGS) entry which is preliminary data.</text>
</comment>
<dbReference type="Proteomes" id="UP000285744">
    <property type="component" value="Unassembled WGS sequence"/>
</dbReference>
<dbReference type="InterPro" id="IPR052526">
    <property type="entry name" value="HTH-type_Bedaq_tolerance"/>
</dbReference>
<protein>
    <submittedName>
        <fullName evidence="5">MarR family transcriptional regulator</fullName>
    </submittedName>
</protein>
<evidence type="ECO:0000256" key="3">
    <source>
        <dbReference type="ARBA" id="ARBA00023163"/>
    </source>
</evidence>
<dbReference type="PANTHER" id="PTHR39515:SF2">
    <property type="entry name" value="HTH-TYPE TRANSCRIPTIONAL REGULATOR RV0880"/>
    <property type="match status" value="1"/>
</dbReference>
<evidence type="ECO:0000313" key="5">
    <source>
        <dbReference type="EMBL" id="RKF23832.1"/>
    </source>
</evidence>
<name>A0A420ET30_9ACTN</name>
<accession>A0A420ET30</accession>
<dbReference type="InterPro" id="IPR036390">
    <property type="entry name" value="WH_DNA-bd_sf"/>
</dbReference>
<dbReference type="OrthoDB" id="69852at2"/>
<dbReference type="Pfam" id="PF12802">
    <property type="entry name" value="MarR_2"/>
    <property type="match status" value="1"/>
</dbReference>
<evidence type="ECO:0000313" key="6">
    <source>
        <dbReference type="Proteomes" id="UP000285744"/>
    </source>
</evidence>
<dbReference type="SMART" id="SM00347">
    <property type="entry name" value="HTH_MARR"/>
    <property type="match status" value="1"/>
</dbReference>
<dbReference type="GO" id="GO:0003700">
    <property type="term" value="F:DNA-binding transcription factor activity"/>
    <property type="evidence" value="ECO:0007669"/>
    <property type="project" value="InterPro"/>
</dbReference>
<keyword evidence="3" id="KW-0804">Transcription</keyword>
<dbReference type="SUPFAM" id="SSF46785">
    <property type="entry name" value="Winged helix' DNA-binding domain"/>
    <property type="match status" value="1"/>
</dbReference>
<sequence length="147" mass="16001">MSSESVARLGALVGDLHRLLRRSAVRRAHRTELPDAQAELMLLVRAHPGVSVKEAAACLRTAPNTVSTLVRDLVDAGLLRRERDPADGRVARLHVTAAARERMADHERHRTALLADALSRLDPAARDAVTAAVPHLERLTALLREPG</sequence>
<keyword evidence="1" id="KW-0805">Transcription regulation</keyword>
<evidence type="ECO:0000259" key="4">
    <source>
        <dbReference type="PROSITE" id="PS50995"/>
    </source>
</evidence>
<proteinExistence type="predicted"/>
<dbReference type="AlphaFoldDB" id="A0A420ET30"/>
<organism evidence="5 6">
    <name type="scientific">Micromonospora globbae</name>
    <dbReference type="NCBI Taxonomy" id="1894969"/>
    <lineage>
        <taxon>Bacteria</taxon>
        <taxon>Bacillati</taxon>
        <taxon>Actinomycetota</taxon>
        <taxon>Actinomycetes</taxon>
        <taxon>Micromonosporales</taxon>
        <taxon>Micromonosporaceae</taxon>
        <taxon>Micromonospora</taxon>
    </lineage>
</organism>
<dbReference type="EMBL" id="RAQQ01000032">
    <property type="protein sequence ID" value="RKF23832.1"/>
    <property type="molecule type" value="Genomic_DNA"/>
</dbReference>
<evidence type="ECO:0000256" key="2">
    <source>
        <dbReference type="ARBA" id="ARBA00023125"/>
    </source>
</evidence>
<dbReference type="PROSITE" id="PS50995">
    <property type="entry name" value="HTH_MARR_2"/>
    <property type="match status" value="1"/>
</dbReference>
<dbReference type="Gene3D" id="1.10.10.10">
    <property type="entry name" value="Winged helix-like DNA-binding domain superfamily/Winged helix DNA-binding domain"/>
    <property type="match status" value="1"/>
</dbReference>